<organism evidence="1 2">
    <name type="scientific">Helicobacter macacae MIT 99-5501</name>
    <dbReference type="NCBI Taxonomy" id="1357400"/>
    <lineage>
        <taxon>Bacteria</taxon>
        <taxon>Pseudomonadati</taxon>
        <taxon>Campylobacterota</taxon>
        <taxon>Epsilonproteobacteria</taxon>
        <taxon>Campylobacterales</taxon>
        <taxon>Helicobacteraceae</taxon>
        <taxon>Helicobacter</taxon>
    </lineage>
</organism>
<dbReference type="AlphaFoldDB" id="V8CCZ0"/>
<dbReference type="Proteomes" id="UP000018731">
    <property type="component" value="Unassembled WGS sequence"/>
</dbReference>
<evidence type="ECO:0000313" key="2">
    <source>
        <dbReference type="Proteomes" id="UP000018731"/>
    </source>
</evidence>
<dbReference type="EMBL" id="AZJI01000001">
    <property type="protein sequence ID" value="ETD24890.1"/>
    <property type="molecule type" value="Genomic_DNA"/>
</dbReference>
<reference evidence="1 2" key="1">
    <citation type="journal article" date="2014" name="Genome Announc.">
        <title>Draft genome sequences of six enterohepatic helicobacter species isolated from humans and one from rhesus macaques.</title>
        <authorList>
            <person name="Shen Z."/>
            <person name="Sheh A."/>
            <person name="Young S.K."/>
            <person name="Abouelliel A."/>
            <person name="Ward D.V."/>
            <person name="Earl A.M."/>
            <person name="Fox J.G."/>
        </authorList>
    </citation>
    <scope>NUCLEOTIDE SEQUENCE [LARGE SCALE GENOMIC DNA]</scope>
    <source>
        <strain evidence="1 2">MIT 99-5501</strain>
    </source>
</reference>
<protein>
    <submittedName>
        <fullName evidence="1">Uncharacterized protein</fullName>
    </submittedName>
</protein>
<accession>V8CCZ0</accession>
<dbReference type="OrthoDB" id="10007375at2"/>
<sequence>METTLKIKLSPQEASVLYSLGINTEVLCEDDIGDSEVLHKKLELFSQNICNKGAISQSGEIICDENIVILKNTNNVVLDMWKGYNAKFLSQSRGISALRLQIDSNEVVYLVCTFEEVLGIVNYLLESMLHSFDIQNNPTQKGIIIESLIDKLLEVGDF</sequence>
<dbReference type="RefSeq" id="WP_023926892.1">
    <property type="nucleotide sequence ID" value="NZ_KI669454.1"/>
</dbReference>
<comment type="caution">
    <text evidence="1">The sequence shown here is derived from an EMBL/GenBank/DDBJ whole genome shotgun (WGS) entry which is preliminary data.</text>
</comment>
<dbReference type="STRING" id="1357400.HMPREF2086_00224"/>
<name>V8CCZ0_9HELI</name>
<gene>
    <name evidence="1" type="ORF">HMPREF2086_00224</name>
</gene>
<dbReference type="HOGENOM" id="CLU_1666991_0_0_7"/>
<proteinExistence type="predicted"/>
<evidence type="ECO:0000313" key="1">
    <source>
        <dbReference type="EMBL" id="ETD24890.1"/>
    </source>
</evidence>
<dbReference type="PATRIC" id="fig|1357400.3.peg.320"/>
<keyword evidence="2" id="KW-1185">Reference proteome</keyword>